<name>A0A978W0S1_ZIZJJ</name>
<organism evidence="2 3">
    <name type="scientific">Ziziphus jujuba var. spinosa</name>
    <dbReference type="NCBI Taxonomy" id="714518"/>
    <lineage>
        <taxon>Eukaryota</taxon>
        <taxon>Viridiplantae</taxon>
        <taxon>Streptophyta</taxon>
        <taxon>Embryophyta</taxon>
        <taxon>Tracheophyta</taxon>
        <taxon>Spermatophyta</taxon>
        <taxon>Magnoliopsida</taxon>
        <taxon>eudicotyledons</taxon>
        <taxon>Gunneridae</taxon>
        <taxon>Pentapetalae</taxon>
        <taxon>rosids</taxon>
        <taxon>fabids</taxon>
        <taxon>Rosales</taxon>
        <taxon>Rhamnaceae</taxon>
        <taxon>Paliureae</taxon>
        <taxon>Ziziphus</taxon>
    </lineage>
</organism>
<dbReference type="Proteomes" id="UP000813462">
    <property type="component" value="Unassembled WGS sequence"/>
</dbReference>
<evidence type="ECO:0000313" key="2">
    <source>
        <dbReference type="EMBL" id="KAH7545555.1"/>
    </source>
</evidence>
<proteinExistence type="predicted"/>
<protein>
    <submittedName>
        <fullName evidence="2">Uncharacterized protein</fullName>
    </submittedName>
</protein>
<sequence length="83" mass="9834">MEHIWWLRNNSIHNESVEDLESFVQALRNRIAALVAIHNFFWRFRKDGWMSYARVMPKQLIKACTLAIVPLFTGLQSIFPIVF</sequence>
<feature type="transmembrane region" description="Helical" evidence="1">
    <location>
        <begin position="63"/>
        <end position="82"/>
    </location>
</feature>
<evidence type="ECO:0000313" key="3">
    <source>
        <dbReference type="Proteomes" id="UP000813462"/>
    </source>
</evidence>
<reference evidence="2" key="1">
    <citation type="journal article" date="2021" name="Front. Plant Sci.">
        <title>Chromosome-Scale Genome Assembly for Chinese Sour Jujube and Insights Into Its Genome Evolution and Domestication Signature.</title>
        <authorList>
            <person name="Shen L.-Y."/>
            <person name="Luo H."/>
            <person name="Wang X.-L."/>
            <person name="Wang X.-M."/>
            <person name="Qiu X.-J."/>
            <person name="Liu H."/>
            <person name="Zhou S.-S."/>
            <person name="Jia K.-H."/>
            <person name="Nie S."/>
            <person name="Bao Y.-T."/>
            <person name="Zhang R.-G."/>
            <person name="Yun Q.-Z."/>
            <person name="Chai Y.-H."/>
            <person name="Lu J.-Y."/>
            <person name="Li Y."/>
            <person name="Zhao S.-W."/>
            <person name="Mao J.-F."/>
            <person name="Jia S.-G."/>
            <person name="Mao Y.-M."/>
        </authorList>
    </citation>
    <scope>NUCLEOTIDE SEQUENCE</scope>
    <source>
        <strain evidence="2">AT0</strain>
        <tissue evidence="2">Leaf</tissue>
    </source>
</reference>
<dbReference type="AlphaFoldDB" id="A0A978W0S1"/>
<gene>
    <name evidence="2" type="ORF">FEM48_Zijuj01G0106000</name>
</gene>
<evidence type="ECO:0000256" key="1">
    <source>
        <dbReference type="SAM" id="Phobius"/>
    </source>
</evidence>
<keyword evidence="1" id="KW-0812">Transmembrane</keyword>
<keyword evidence="1" id="KW-0472">Membrane</keyword>
<dbReference type="EMBL" id="JAEACU010000001">
    <property type="protein sequence ID" value="KAH7545555.1"/>
    <property type="molecule type" value="Genomic_DNA"/>
</dbReference>
<comment type="caution">
    <text evidence="2">The sequence shown here is derived from an EMBL/GenBank/DDBJ whole genome shotgun (WGS) entry which is preliminary data.</text>
</comment>
<keyword evidence="1" id="KW-1133">Transmembrane helix</keyword>
<accession>A0A978W0S1</accession>